<dbReference type="SMR" id="A0A2G2YK43"/>
<evidence type="ECO:0000256" key="1">
    <source>
        <dbReference type="SAM" id="SignalP"/>
    </source>
</evidence>
<dbReference type="OrthoDB" id="692967at2759"/>
<name>A0A2G2YK43_CAPAN</name>
<evidence type="ECO:0000313" key="3">
    <source>
        <dbReference type="Proteomes" id="UP000222542"/>
    </source>
</evidence>
<sequence length="272" mass="30471">MGLQSLFSRILIAFTISLLLFAVSFCYADDVTIQVVGIGECADCKKSNIKTIHAFSGLRVTIDCKVGNGKFKTRGEGEVDKDGKFKASLPKEIVKDGKMKEDCYVQLHSVSAAPCPTHNGIEASKIVVTKSENNDKYTLKPSRNLKFSTALCTSAFLWPHFKFPPFPNLPPFPIFKKPFPPPIPIYKKPLLPPIPIYKKPPLPPTLIYKQPILPPIPPYNKPILPPIPIYKKPFLPPIPIYKPIPPFFKKPFPPLLPKFPQIPLFPPSVPHR</sequence>
<comment type="caution">
    <text evidence="2">The sequence shown here is derived from an EMBL/GenBank/DDBJ whole genome shotgun (WGS) entry which is preliminary data.</text>
</comment>
<dbReference type="AlphaFoldDB" id="A0A2G2YK43"/>
<keyword evidence="3" id="KW-1185">Reference proteome</keyword>
<dbReference type="PANTHER" id="PTHR33935:SF22">
    <property type="entry name" value="OS10G0149400 PROTEIN"/>
    <property type="match status" value="1"/>
</dbReference>
<dbReference type="PANTHER" id="PTHR33935">
    <property type="entry name" value="OS10G0148100 PROTEIN"/>
    <property type="match status" value="1"/>
</dbReference>
<feature type="chain" id="PRO_5013733824" evidence="1">
    <location>
        <begin position="29"/>
        <end position="272"/>
    </location>
</feature>
<dbReference type="OMA" id="YHPPRYE"/>
<feature type="signal peptide" evidence="1">
    <location>
        <begin position="1"/>
        <end position="28"/>
    </location>
</feature>
<accession>A0A2G2YK43</accession>
<dbReference type="Gramene" id="PHT70108">
    <property type="protein sequence ID" value="PHT70108"/>
    <property type="gene ID" value="T459_25212"/>
</dbReference>
<protein>
    <submittedName>
        <fullName evidence="2">Proline-rich protein 4</fullName>
    </submittedName>
</protein>
<reference evidence="2 3" key="1">
    <citation type="journal article" date="2014" name="Nat. Genet.">
        <title>Genome sequence of the hot pepper provides insights into the evolution of pungency in Capsicum species.</title>
        <authorList>
            <person name="Kim S."/>
            <person name="Park M."/>
            <person name="Yeom S.I."/>
            <person name="Kim Y.M."/>
            <person name="Lee J.M."/>
            <person name="Lee H.A."/>
            <person name="Seo E."/>
            <person name="Choi J."/>
            <person name="Cheong K."/>
            <person name="Kim K.T."/>
            <person name="Jung K."/>
            <person name="Lee G.W."/>
            <person name="Oh S.K."/>
            <person name="Bae C."/>
            <person name="Kim S.B."/>
            <person name="Lee H.Y."/>
            <person name="Kim S.Y."/>
            <person name="Kim M.S."/>
            <person name="Kang B.C."/>
            <person name="Jo Y.D."/>
            <person name="Yang H.B."/>
            <person name="Jeong H.J."/>
            <person name="Kang W.H."/>
            <person name="Kwon J.K."/>
            <person name="Shin C."/>
            <person name="Lim J.Y."/>
            <person name="Park J.H."/>
            <person name="Huh J.H."/>
            <person name="Kim J.S."/>
            <person name="Kim B.D."/>
            <person name="Cohen O."/>
            <person name="Paran I."/>
            <person name="Suh M.C."/>
            <person name="Lee S.B."/>
            <person name="Kim Y.K."/>
            <person name="Shin Y."/>
            <person name="Noh S.J."/>
            <person name="Park J."/>
            <person name="Seo Y.S."/>
            <person name="Kwon S.Y."/>
            <person name="Kim H.A."/>
            <person name="Park J.M."/>
            <person name="Kim H.J."/>
            <person name="Choi S.B."/>
            <person name="Bosland P.W."/>
            <person name="Reeves G."/>
            <person name="Jo S.H."/>
            <person name="Lee B.W."/>
            <person name="Cho H.T."/>
            <person name="Choi H.S."/>
            <person name="Lee M.S."/>
            <person name="Yu Y."/>
            <person name="Do Choi Y."/>
            <person name="Park B.S."/>
            <person name="van Deynze A."/>
            <person name="Ashrafi H."/>
            <person name="Hill T."/>
            <person name="Kim W.T."/>
            <person name="Pai H.S."/>
            <person name="Ahn H.K."/>
            <person name="Yeam I."/>
            <person name="Giovannoni J.J."/>
            <person name="Rose J.K."/>
            <person name="Sorensen I."/>
            <person name="Lee S.J."/>
            <person name="Kim R.W."/>
            <person name="Choi I.Y."/>
            <person name="Choi B.S."/>
            <person name="Lim J.S."/>
            <person name="Lee Y.H."/>
            <person name="Choi D."/>
        </authorList>
    </citation>
    <scope>NUCLEOTIDE SEQUENCE [LARGE SCALE GENOMIC DNA]</scope>
    <source>
        <strain evidence="3">cv. CM334</strain>
    </source>
</reference>
<evidence type="ECO:0000313" key="2">
    <source>
        <dbReference type="EMBL" id="PHT70108.1"/>
    </source>
</evidence>
<reference evidence="2 3" key="2">
    <citation type="journal article" date="2017" name="Genome Biol.">
        <title>New reference genome sequences of hot pepper reveal the massive evolution of plant disease-resistance genes by retroduplication.</title>
        <authorList>
            <person name="Kim S."/>
            <person name="Park J."/>
            <person name="Yeom S.I."/>
            <person name="Kim Y.M."/>
            <person name="Seo E."/>
            <person name="Kim K.T."/>
            <person name="Kim M.S."/>
            <person name="Lee J.M."/>
            <person name="Cheong K."/>
            <person name="Shin H.S."/>
            <person name="Kim S.B."/>
            <person name="Han K."/>
            <person name="Lee J."/>
            <person name="Park M."/>
            <person name="Lee H.A."/>
            <person name="Lee H.Y."/>
            <person name="Lee Y."/>
            <person name="Oh S."/>
            <person name="Lee J.H."/>
            <person name="Choi E."/>
            <person name="Choi E."/>
            <person name="Lee S.E."/>
            <person name="Jeon J."/>
            <person name="Kim H."/>
            <person name="Choi G."/>
            <person name="Song H."/>
            <person name="Lee J."/>
            <person name="Lee S.C."/>
            <person name="Kwon J.K."/>
            <person name="Lee H.Y."/>
            <person name="Koo N."/>
            <person name="Hong Y."/>
            <person name="Kim R.W."/>
            <person name="Kang W.H."/>
            <person name="Huh J.H."/>
            <person name="Kang B.C."/>
            <person name="Yang T.J."/>
            <person name="Lee Y.H."/>
            <person name="Bennetzen J.L."/>
            <person name="Choi D."/>
        </authorList>
    </citation>
    <scope>NUCLEOTIDE SEQUENCE [LARGE SCALE GENOMIC DNA]</scope>
    <source>
        <strain evidence="3">cv. CM334</strain>
    </source>
</reference>
<keyword evidence="1" id="KW-0732">Signal</keyword>
<dbReference type="Proteomes" id="UP000222542">
    <property type="component" value="Unassembled WGS sequence"/>
</dbReference>
<organism evidence="2 3">
    <name type="scientific">Capsicum annuum</name>
    <name type="common">Capsicum pepper</name>
    <dbReference type="NCBI Taxonomy" id="4072"/>
    <lineage>
        <taxon>Eukaryota</taxon>
        <taxon>Viridiplantae</taxon>
        <taxon>Streptophyta</taxon>
        <taxon>Embryophyta</taxon>
        <taxon>Tracheophyta</taxon>
        <taxon>Spermatophyta</taxon>
        <taxon>Magnoliopsida</taxon>
        <taxon>eudicotyledons</taxon>
        <taxon>Gunneridae</taxon>
        <taxon>Pentapetalae</taxon>
        <taxon>asterids</taxon>
        <taxon>lamiids</taxon>
        <taxon>Solanales</taxon>
        <taxon>Solanaceae</taxon>
        <taxon>Solanoideae</taxon>
        <taxon>Capsiceae</taxon>
        <taxon>Capsicum</taxon>
    </lineage>
</organism>
<dbReference type="Pfam" id="PF01190">
    <property type="entry name" value="Pollen_Ole_e_1"/>
    <property type="match status" value="1"/>
</dbReference>
<dbReference type="EMBL" id="AYRZ02000010">
    <property type="protein sequence ID" value="PHT70108.1"/>
    <property type="molecule type" value="Genomic_DNA"/>
</dbReference>
<proteinExistence type="predicted"/>
<gene>
    <name evidence="2" type="ORF">T459_25212</name>
</gene>